<dbReference type="RefSeq" id="WP_106561731.1">
    <property type="nucleotide sequence ID" value="NZ_PYAU01000001.1"/>
</dbReference>
<feature type="domain" description="LysR substrate-binding" evidence="6">
    <location>
        <begin position="26"/>
        <end position="108"/>
    </location>
</feature>
<evidence type="ECO:0000256" key="4">
    <source>
        <dbReference type="ARBA" id="ARBA00023163"/>
    </source>
</evidence>
<proteinExistence type="inferred from homology"/>
<keyword evidence="3" id="KW-0238">DNA-binding</keyword>
<sequence length="233" mass="25578">MTTRGYARDDGALTLAFVRGVLPGKWQRTWDERHPSSPLQLVKTEQERQLDPLASGEADVALVRLPIDVDPDTFHIIPLYEELAVVLMSADHDLTAADELSLADLDGELVHPTDGMLLDTTEVVRAGVGVLVLPQSVARAAGGKGLEWRILRDGPTSRVALVWPRPSDDADPALLDDLEDFVGVVRGRRANSSRGRQPEPEAPPAKKRAEPRKPAKGTPPRPRTPRGKRPKRR</sequence>
<dbReference type="InterPro" id="IPR005119">
    <property type="entry name" value="LysR_subst-bd"/>
</dbReference>
<dbReference type="OrthoDB" id="3388207at2"/>
<evidence type="ECO:0000256" key="5">
    <source>
        <dbReference type="SAM" id="MobiDB-lite"/>
    </source>
</evidence>
<dbReference type="EMBL" id="PYAU01000001">
    <property type="protein sequence ID" value="PSL36459.1"/>
    <property type="molecule type" value="Genomic_DNA"/>
</dbReference>
<accession>A0A2P8GR56</accession>
<evidence type="ECO:0000313" key="10">
    <source>
        <dbReference type="Proteomes" id="UP000268291"/>
    </source>
</evidence>
<dbReference type="Pfam" id="PF03466">
    <property type="entry name" value="LysR_substrate"/>
    <property type="match status" value="1"/>
</dbReference>
<evidence type="ECO:0000313" key="9">
    <source>
        <dbReference type="Proteomes" id="UP000241203"/>
    </source>
</evidence>
<evidence type="ECO:0000313" key="7">
    <source>
        <dbReference type="EMBL" id="PSL36459.1"/>
    </source>
</evidence>
<dbReference type="GO" id="GO:0003700">
    <property type="term" value="F:DNA-binding transcription factor activity"/>
    <property type="evidence" value="ECO:0007669"/>
    <property type="project" value="TreeGrafter"/>
</dbReference>
<protein>
    <submittedName>
        <fullName evidence="8">LysR family transcriptional regulator</fullName>
    </submittedName>
    <submittedName>
        <fullName evidence="7">LysR substrate binding domain-containing protein</fullName>
    </submittedName>
</protein>
<evidence type="ECO:0000256" key="2">
    <source>
        <dbReference type="ARBA" id="ARBA00023015"/>
    </source>
</evidence>
<gene>
    <name evidence="7" type="ORF">CLV49_0050</name>
    <name evidence="8" type="ORF">ELQ93_00810</name>
</gene>
<comment type="caution">
    <text evidence="7">The sequence shown here is derived from an EMBL/GenBank/DDBJ whole genome shotgun (WGS) entry which is preliminary data.</text>
</comment>
<reference evidence="7 9" key="1">
    <citation type="submission" date="2018-03" db="EMBL/GenBank/DDBJ databases">
        <title>Genomic Encyclopedia of Archaeal and Bacterial Type Strains, Phase II (KMG-II): from individual species to whole genera.</title>
        <authorList>
            <person name="Goeker M."/>
        </authorList>
    </citation>
    <scope>NUCLEOTIDE SEQUENCE [LARGE SCALE GENOMIC DNA]</scope>
    <source>
        <strain evidence="7 9">DSM 21548</strain>
    </source>
</reference>
<organism evidence="7 9">
    <name type="scientific">Labedella gwakjiensis</name>
    <dbReference type="NCBI Taxonomy" id="390269"/>
    <lineage>
        <taxon>Bacteria</taxon>
        <taxon>Bacillati</taxon>
        <taxon>Actinomycetota</taxon>
        <taxon>Actinomycetes</taxon>
        <taxon>Micrococcales</taxon>
        <taxon>Microbacteriaceae</taxon>
        <taxon>Labedella</taxon>
    </lineage>
</organism>
<evidence type="ECO:0000259" key="6">
    <source>
        <dbReference type="Pfam" id="PF03466"/>
    </source>
</evidence>
<dbReference type="PANTHER" id="PTHR30346">
    <property type="entry name" value="TRANSCRIPTIONAL DUAL REGULATOR HCAR-RELATED"/>
    <property type="match status" value="1"/>
</dbReference>
<dbReference type="GO" id="GO:0032993">
    <property type="term" value="C:protein-DNA complex"/>
    <property type="evidence" value="ECO:0007669"/>
    <property type="project" value="TreeGrafter"/>
</dbReference>
<comment type="similarity">
    <text evidence="1">Belongs to the LysR transcriptional regulatory family.</text>
</comment>
<dbReference type="AlphaFoldDB" id="A0A2P8GR56"/>
<keyword evidence="2" id="KW-0805">Transcription regulation</keyword>
<dbReference type="SUPFAM" id="SSF53850">
    <property type="entry name" value="Periplasmic binding protein-like II"/>
    <property type="match status" value="1"/>
</dbReference>
<evidence type="ECO:0000256" key="3">
    <source>
        <dbReference type="ARBA" id="ARBA00023125"/>
    </source>
</evidence>
<reference evidence="8 10" key="2">
    <citation type="submission" date="2018-12" db="EMBL/GenBank/DDBJ databases">
        <authorList>
            <person name="hu s."/>
            <person name="Xu Y."/>
            <person name="Xu B."/>
            <person name="Li F."/>
        </authorList>
    </citation>
    <scope>NUCLEOTIDE SEQUENCE [LARGE SCALE GENOMIC DNA]</scope>
    <source>
        <strain evidence="8 10">KSW2-17</strain>
    </source>
</reference>
<dbReference type="Proteomes" id="UP000268291">
    <property type="component" value="Unassembled WGS sequence"/>
</dbReference>
<evidence type="ECO:0000256" key="1">
    <source>
        <dbReference type="ARBA" id="ARBA00009437"/>
    </source>
</evidence>
<evidence type="ECO:0000313" key="8">
    <source>
        <dbReference type="EMBL" id="RUQ85617.1"/>
    </source>
</evidence>
<feature type="region of interest" description="Disordered" evidence="5">
    <location>
        <begin position="186"/>
        <end position="233"/>
    </location>
</feature>
<dbReference type="PANTHER" id="PTHR30346:SF0">
    <property type="entry name" value="HCA OPERON TRANSCRIPTIONAL ACTIVATOR HCAR"/>
    <property type="match status" value="1"/>
</dbReference>
<feature type="compositionally biased region" description="Basic residues" evidence="5">
    <location>
        <begin position="223"/>
        <end position="233"/>
    </location>
</feature>
<dbReference type="Gene3D" id="3.40.190.10">
    <property type="entry name" value="Periplasmic binding protein-like II"/>
    <property type="match status" value="2"/>
</dbReference>
<dbReference type="EMBL" id="RZGY01000001">
    <property type="protein sequence ID" value="RUQ85617.1"/>
    <property type="molecule type" value="Genomic_DNA"/>
</dbReference>
<keyword evidence="10" id="KW-1185">Reference proteome</keyword>
<dbReference type="CDD" id="cd05466">
    <property type="entry name" value="PBP2_LTTR_substrate"/>
    <property type="match status" value="1"/>
</dbReference>
<name>A0A2P8GR56_9MICO</name>
<dbReference type="Proteomes" id="UP000241203">
    <property type="component" value="Unassembled WGS sequence"/>
</dbReference>
<keyword evidence="4" id="KW-0804">Transcription</keyword>
<dbReference type="GO" id="GO:0003677">
    <property type="term" value="F:DNA binding"/>
    <property type="evidence" value="ECO:0007669"/>
    <property type="project" value="UniProtKB-KW"/>
</dbReference>